<evidence type="ECO:0000313" key="1">
    <source>
        <dbReference type="EMBL" id="SOB50668.1"/>
    </source>
</evidence>
<protein>
    <submittedName>
        <fullName evidence="1">Uncharacterized protein</fullName>
    </submittedName>
</protein>
<dbReference type="Proteomes" id="UP000219564">
    <property type="component" value="Unassembled WGS sequence"/>
</dbReference>
<organism evidence="1 2">
    <name type="scientific">Pseudomonas lundensis</name>
    <dbReference type="NCBI Taxonomy" id="86185"/>
    <lineage>
        <taxon>Bacteria</taxon>
        <taxon>Pseudomonadati</taxon>
        <taxon>Pseudomonadota</taxon>
        <taxon>Gammaproteobacteria</taxon>
        <taxon>Pseudomonadales</taxon>
        <taxon>Pseudomonadaceae</taxon>
        <taxon>Pseudomonas</taxon>
    </lineage>
</organism>
<evidence type="ECO:0000313" key="2">
    <source>
        <dbReference type="Proteomes" id="UP000219564"/>
    </source>
</evidence>
<comment type="caution">
    <text evidence="1">The sequence shown here is derived from an EMBL/GenBank/DDBJ whole genome shotgun (WGS) entry which is preliminary data.</text>
</comment>
<proteinExistence type="predicted"/>
<dbReference type="AntiFam" id="ANF00014">
    <property type="entry name" value="tRNA translation"/>
</dbReference>
<reference evidence="1 2" key="1">
    <citation type="submission" date="2017-08" db="EMBL/GenBank/DDBJ databases">
        <authorList>
            <person name="Chaillou S."/>
        </authorList>
    </citation>
    <scope>NUCLEOTIDE SEQUENCE [LARGE SCALE GENOMIC DNA]</scope>
    <source>
        <strain evidence="1 2">MFPA15A1205</strain>
    </source>
</reference>
<dbReference type="EMBL" id="OBKZ01000010">
    <property type="protein sequence ID" value="SOB50668.1"/>
    <property type="molecule type" value="Genomic_DNA"/>
</dbReference>
<sequence>MDEGDRTLDNGSHNPVLYQLSYAHHIACTAYLCQSCLMAHPAGLEPATIRLEGGCSIQLSYGRLINLYSVTTTN</sequence>
<dbReference type="AntiFam" id="ANF00012">
    <property type="entry name" value="tRNA translation"/>
</dbReference>
<dbReference type="AlphaFoldDB" id="A0AAX2H3G7"/>
<accession>A0AAX2H3G7</accession>
<name>A0AAX2H3G7_9PSED</name>
<gene>
    <name evidence="1" type="ORF">PLUA15_180119</name>
</gene>